<comment type="caution">
    <text evidence="2">The sequence shown here is derived from an EMBL/GenBank/DDBJ whole genome shotgun (WGS) entry which is preliminary data.</text>
</comment>
<proteinExistence type="predicted"/>
<sequence length="191" mass="22074">MKTAISWENFNESQDLKAQVENFKETYGCYPESVHVDKIYRTRENLAWCQEADATQRRRTAPGNAHQARGIRLSGLPLGRPPKNRSAELKKQAQLDEKFRHRIEGKFGQAKRRFGLDRVMTKLSETSETSIAITLLVVNLSTLLRQVLLFLFSRNHKSYCFRSFLSVILMLIENCQQNHLSFKKQNLSLAS</sequence>
<organism evidence="2 3">
    <name type="scientific">Microcystis aeruginosa NIES-2520</name>
    <dbReference type="NCBI Taxonomy" id="2303982"/>
    <lineage>
        <taxon>Bacteria</taxon>
        <taxon>Bacillati</taxon>
        <taxon>Cyanobacteriota</taxon>
        <taxon>Cyanophyceae</taxon>
        <taxon>Oscillatoriophycideae</taxon>
        <taxon>Chroococcales</taxon>
        <taxon>Microcystaceae</taxon>
        <taxon>Microcystis</taxon>
    </lineage>
</organism>
<protein>
    <recommendedName>
        <fullName evidence="1">Transposase DDE domain-containing protein</fullName>
    </recommendedName>
</protein>
<reference evidence="2 3" key="1">
    <citation type="submission" date="2018-09" db="EMBL/GenBank/DDBJ databases">
        <title>Evolutionary history of phycoerythrin pigmentation in the water bloom-forming cyanobacterium Microcystis aeruginosa.</title>
        <authorList>
            <person name="Tanabe Y."/>
            <person name="Tanabe Y."/>
            <person name="Yamaguchi H."/>
        </authorList>
    </citation>
    <scope>NUCLEOTIDE SEQUENCE [LARGE SCALE GENOMIC DNA]</scope>
    <source>
        <strain evidence="2 3">NIES-2520</strain>
    </source>
</reference>
<dbReference type="InterPro" id="IPR025668">
    <property type="entry name" value="Tnp_DDE_dom"/>
</dbReference>
<accession>A0A5A5RFJ9</accession>
<evidence type="ECO:0000313" key="3">
    <source>
        <dbReference type="Proteomes" id="UP000324917"/>
    </source>
</evidence>
<evidence type="ECO:0000259" key="1">
    <source>
        <dbReference type="Pfam" id="PF13586"/>
    </source>
</evidence>
<dbReference type="Pfam" id="PF13586">
    <property type="entry name" value="DDE_Tnp_1_2"/>
    <property type="match status" value="1"/>
</dbReference>
<gene>
    <name evidence="2" type="ORF">MiTe_02165</name>
</gene>
<feature type="domain" description="Transposase DDE" evidence="1">
    <location>
        <begin position="67"/>
        <end position="140"/>
    </location>
</feature>
<dbReference type="Proteomes" id="UP000324917">
    <property type="component" value="Unassembled WGS sequence"/>
</dbReference>
<evidence type="ECO:0000313" key="2">
    <source>
        <dbReference type="EMBL" id="GCA75333.1"/>
    </source>
</evidence>
<dbReference type="AlphaFoldDB" id="A0A5A5RFJ9"/>
<name>A0A5A5RFJ9_MICAE</name>
<dbReference type="EMBL" id="BHVP01000034">
    <property type="protein sequence ID" value="GCA75333.1"/>
    <property type="molecule type" value="Genomic_DNA"/>
</dbReference>